<dbReference type="STRING" id="68775.A0A5C3M3E2"/>
<dbReference type="Proteomes" id="UP000308652">
    <property type="component" value="Unassembled WGS sequence"/>
</dbReference>
<dbReference type="PANTHER" id="PTHR24320">
    <property type="entry name" value="RETINOL DEHYDROGENASE"/>
    <property type="match status" value="1"/>
</dbReference>
<organism evidence="4 5">
    <name type="scientific">Crucibulum laeve</name>
    <dbReference type="NCBI Taxonomy" id="68775"/>
    <lineage>
        <taxon>Eukaryota</taxon>
        <taxon>Fungi</taxon>
        <taxon>Dikarya</taxon>
        <taxon>Basidiomycota</taxon>
        <taxon>Agaricomycotina</taxon>
        <taxon>Agaricomycetes</taxon>
        <taxon>Agaricomycetidae</taxon>
        <taxon>Agaricales</taxon>
        <taxon>Agaricineae</taxon>
        <taxon>Nidulariaceae</taxon>
        <taxon>Crucibulum</taxon>
    </lineage>
</organism>
<protein>
    <recommendedName>
        <fullName evidence="6">NAD(P)-binding protein</fullName>
    </recommendedName>
</protein>
<keyword evidence="3" id="KW-0560">Oxidoreductase</keyword>
<keyword evidence="2" id="KW-0521">NADP</keyword>
<evidence type="ECO:0000256" key="1">
    <source>
        <dbReference type="ARBA" id="ARBA00006484"/>
    </source>
</evidence>
<dbReference type="OrthoDB" id="191139at2759"/>
<name>A0A5C3M3E2_9AGAR</name>
<dbReference type="GO" id="GO:0016491">
    <property type="term" value="F:oxidoreductase activity"/>
    <property type="evidence" value="ECO:0007669"/>
    <property type="project" value="UniProtKB-KW"/>
</dbReference>
<dbReference type="PRINTS" id="PR00081">
    <property type="entry name" value="GDHRDH"/>
</dbReference>
<dbReference type="AlphaFoldDB" id="A0A5C3M3E2"/>
<evidence type="ECO:0000256" key="2">
    <source>
        <dbReference type="ARBA" id="ARBA00022857"/>
    </source>
</evidence>
<evidence type="ECO:0008006" key="6">
    <source>
        <dbReference type="Google" id="ProtNLM"/>
    </source>
</evidence>
<reference evidence="4 5" key="1">
    <citation type="journal article" date="2019" name="Nat. Ecol. Evol.">
        <title>Megaphylogeny resolves global patterns of mushroom evolution.</title>
        <authorList>
            <person name="Varga T."/>
            <person name="Krizsan K."/>
            <person name="Foldi C."/>
            <person name="Dima B."/>
            <person name="Sanchez-Garcia M."/>
            <person name="Sanchez-Ramirez S."/>
            <person name="Szollosi G.J."/>
            <person name="Szarkandi J.G."/>
            <person name="Papp V."/>
            <person name="Albert L."/>
            <person name="Andreopoulos W."/>
            <person name="Angelini C."/>
            <person name="Antonin V."/>
            <person name="Barry K.W."/>
            <person name="Bougher N.L."/>
            <person name="Buchanan P."/>
            <person name="Buyck B."/>
            <person name="Bense V."/>
            <person name="Catcheside P."/>
            <person name="Chovatia M."/>
            <person name="Cooper J."/>
            <person name="Damon W."/>
            <person name="Desjardin D."/>
            <person name="Finy P."/>
            <person name="Geml J."/>
            <person name="Haridas S."/>
            <person name="Hughes K."/>
            <person name="Justo A."/>
            <person name="Karasinski D."/>
            <person name="Kautmanova I."/>
            <person name="Kiss B."/>
            <person name="Kocsube S."/>
            <person name="Kotiranta H."/>
            <person name="LaButti K.M."/>
            <person name="Lechner B.E."/>
            <person name="Liimatainen K."/>
            <person name="Lipzen A."/>
            <person name="Lukacs Z."/>
            <person name="Mihaltcheva S."/>
            <person name="Morgado L.N."/>
            <person name="Niskanen T."/>
            <person name="Noordeloos M.E."/>
            <person name="Ohm R.A."/>
            <person name="Ortiz-Santana B."/>
            <person name="Ovrebo C."/>
            <person name="Racz N."/>
            <person name="Riley R."/>
            <person name="Savchenko A."/>
            <person name="Shiryaev A."/>
            <person name="Soop K."/>
            <person name="Spirin V."/>
            <person name="Szebenyi C."/>
            <person name="Tomsovsky M."/>
            <person name="Tulloss R.E."/>
            <person name="Uehling J."/>
            <person name="Grigoriev I.V."/>
            <person name="Vagvolgyi C."/>
            <person name="Papp T."/>
            <person name="Martin F.M."/>
            <person name="Miettinen O."/>
            <person name="Hibbett D.S."/>
            <person name="Nagy L.G."/>
        </authorList>
    </citation>
    <scope>NUCLEOTIDE SEQUENCE [LARGE SCALE GENOMIC DNA]</scope>
    <source>
        <strain evidence="4 5">CBS 166.37</strain>
    </source>
</reference>
<evidence type="ECO:0000256" key="3">
    <source>
        <dbReference type="ARBA" id="ARBA00023002"/>
    </source>
</evidence>
<proteinExistence type="inferred from homology"/>
<dbReference type="Pfam" id="PF00106">
    <property type="entry name" value="adh_short"/>
    <property type="match status" value="1"/>
</dbReference>
<dbReference type="InterPro" id="IPR002347">
    <property type="entry name" value="SDR_fam"/>
</dbReference>
<dbReference type="Gene3D" id="3.40.50.720">
    <property type="entry name" value="NAD(P)-binding Rossmann-like Domain"/>
    <property type="match status" value="1"/>
</dbReference>
<keyword evidence="5" id="KW-1185">Reference proteome</keyword>
<comment type="similarity">
    <text evidence="1">Belongs to the short-chain dehydrogenases/reductases (SDR) family.</text>
</comment>
<evidence type="ECO:0000313" key="4">
    <source>
        <dbReference type="EMBL" id="TFK39293.1"/>
    </source>
</evidence>
<dbReference type="InterPro" id="IPR036291">
    <property type="entry name" value="NAD(P)-bd_dom_sf"/>
</dbReference>
<dbReference type="EMBL" id="ML213600">
    <property type="protein sequence ID" value="TFK39293.1"/>
    <property type="molecule type" value="Genomic_DNA"/>
</dbReference>
<accession>A0A5C3M3E2</accession>
<gene>
    <name evidence="4" type="ORF">BDQ12DRAFT_712384</name>
</gene>
<dbReference type="PANTHER" id="PTHR24320:SF282">
    <property type="entry name" value="WW DOMAIN-CONTAINING OXIDOREDUCTASE"/>
    <property type="match status" value="1"/>
</dbReference>
<dbReference type="SUPFAM" id="SSF51735">
    <property type="entry name" value="NAD(P)-binding Rossmann-fold domains"/>
    <property type="match status" value="1"/>
</dbReference>
<evidence type="ECO:0000313" key="5">
    <source>
        <dbReference type="Proteomes" id="UP000308652"/>
    </source>
</evidence>
<sequence length="318" mass="34810">MNPISSIPALSGKIILVTGANKGIGLSTVKHLARKGAKVYLGARNENRATDAISQLQKDGISPGTVEWLPCDLSTPEAAKAAGEKFLEKENRLDILVNNAAVMADFRDKEKPGKKSDDGIPEMLMVNHIGHFQLTKTLLPLLIKTSEEPNSDVRIVVVASDSHDSSSAKDPAIQFKTIEDLKKDYATVKMPMLARYCVSKLANVLFMKQLQRRLSAESHNITCLAIDPGTVNTFGHLLPYPWISKILLRFLAKTPDEGAWNSCFAAGSPDIKEHSEKYKGAFLMPVGKITPPSANAQKEELGEDLWKTTEDYLNSLGL</sequence>